<keyword evidence="3" id="KW-0175">Coiled coil</keyword>
<evidence type="ECO:0000313" key="8">
    <source>
        <dbReference type="EMBL" id="MDT3428007.1"/>
    </source>
</evidence>
<comment type="function">
    <text evidence="5">Required for morphogenesis and for the elongation of the flagellar filament by facilitating polymerization of the flagellin monomers at the tip of growing filament. Forms a capping structure, which prevents flagellin subunits (transported through the central channel of the flagellum) from leaking out without polymerization at the distal end.</text>
</comment>
<dbReference type="RefSeq" id="WP_025701327.1">
    <property type="nucleotide sequence ID" value="NZ_JAUSUY010000016.1"/>
</dbReference>
<reference evidence="8 9" key="1">
    <citation type="submission" date="2023-07" db="EMBL/GenBank/DDBJ databases">
        <title>Genomic Encyclopedia of Type Strains, Phase IV (KMG-IV): sequencing the most valuable type-strain genomes for metagenomic binning, comparative biology and taxonomic classification.</title>
        <authorList>
            <person name="Goeker M."/>
        </authorList>
    </citation>
    <scope>NUCLEOTIDE SEQUENCE [LARGE SCALE GENOMIC DNA]</scope>
    <source>
        <strain evidence="8 9">T98</strain>
    </source>
</reference>
<keyword evidence="9" id="KW-1185">Reference proteome</keyword>
<organism evidence="8 9">
    <name type="scientific">Paenibacillus forsythiae</name>
    <dbReference type="NCBI Taxonomy" id="365616"/>
    <lineage>
        <taxon>Bacteria</taxon>
        <taxon>Bacillati</taxon>
        <taxon>Bacillota</taxon>
        <taxon>Bacilli</taxon>
        <taxon>Bacillales</taxon>
        <taxon>Paenibacillaceae</taxon>
        <taxon>Paenibacillus</taxon>
    </lineage>
</organism>
<comment type="caution">
    <text evidence="8">The sequence shown here is derived from an EMBL/GenBank/DDBJ whole genome shotgun (WGS) entry which is preliminary data.</text>
</comment>
<keyword evidence="8" id="KW-0966">Cell projection</keyword>
<evidence type="ECO:0000256" key="3">
    <source>
        <dbReference type="ARBA" id="ARBA00023054"/>
    </source>
</evidence>
<evidence type="ECO:0000256" key="4">
    <source>
        <dbReference type="ARBA" id="ARBA00023143"/>
    </source>
</evidence>
<keyword evidence="8" id="KW-0282">Flagellum</keyword>
<protein>
    <recommendedName>
        <fullName evidence="5">Flagellar hook-associated protein 2</fullName>
        <shortName evidence="5">HAP2</shortName>
    </recommendedName>
    <alternativeName>
        <fullName evidence="5">Flagellar cap protein</fullName>
    </alternativeName>
</protein>
<evidence type="ECO:0000313" key="9">
    <source>
        <dbReference type="Proteomes" id="UP001248709"/>
    </source>
</evidence>
<feature type="domain" description="Flagellar hook-associated protein 2 C-terminal" evidence="7">
    <location>
        <begin position="215"/>
        <end position="483"/>
    </location>
</feature>
<proteinExistence type="inferred from homology"/>
<dbReference type="InterPro" id="IPR040026">
    <property type="entry name" value="FliD"/>
</dbReference>
<evidence type="ECO:0000259" key="6">
    <source>
        <dbReference type="Pfam" id="PF02465"/>
    </source>
</evidence>
<gene>
    <name evidence="8" type="ORF">J2Z22_003597</name>
</gene>
<dbReference type="Proteomes" id="UP001248709">
    <property type="component" value="Unassembled WGS sequence"/>
</dbReference>
<comment type="subcellular location">
    <subcellularLocation>
        <location evidence="5">Secreted</location>
    </subcellularLocation>
    <subcellularLocation>
        <location evidence="5">Bacterial flagellum</location>
    </subcellularLocation>
</comment>
<dbReference type="Pfam" id="PF02465">
    <property type="entry name" value="FliD_N"/>
    <property type="match status" value="1"/>
</dbReference>
<dbReference type="Pfam" id="PF07195">
    <property type="entry name" value="FliD_C"/>
    <property type="match status" value="1"/>
</dbReference>
<evidence type="ECO:0000259" key="7">
    <source>
        <dbReference type="Pfam" id="PF07195"/>
    </source>
</evidence>
<keyword evidence="8" id="KW-0969">Cilium</keyword>
<evidence type="ECO:0000256" key="5">
    <source>
        <dbReference type="RuleBase" id="RU362066"/>
    </source>
</evidence>
<evidence type="ECO:0000256" key="2">
    <source>
        <dbReference type="ARBA" id="ARBA00011255"/>
    </source>
</evidence>
<comment type="subunit">
    <text evidence="2 5">Homopentamer.</text>
</comment>
<evidence type="ECO:0000256" key="1">
    <source>
        <dbReference type="ARBA" id="ARBA00009764"/>
    </source>
</evidence>
<comment type="similarity">
    <text evidence="1 5">Belongs to the FliD family.</text>
</comment>
<dbReference type="InterPro" id="IPR003481">
    <property type="entry name" value="FliD_N"/>
</dbReference>
<keyword evidence="5" id="KW-0964">Secreted</keyword>
<accession>A0ABU3HB01</accession>
<sequence>MRISGLSSGMDIDNMVAELMQAKRAPLNKLNQQKQLLDWKREAYREVSTKLVSFRNDKLQSNINALRAQTKSAGVTGTNPDAVSVTASNGSTNLAVDIKVNQLAESAEVNVQFAGVDASTTKLMTVLGTDSSVTSSSVTVKLNGVDNQITFDPTQDTMSSLAKKISSGTGATAAFDSASGKLFIKSKETGANQEIEVSGDLFDHGVVDSANYQGKDAEYIINEKWGGTVKTSASNILSYDGLQITMKAQGEATIQTQTDTDKVLNTIKSFISDYNTLVSSLNSKLGEERYRTFLPLTDDQKKEMKEDEITSWQAKAKSGMLKNDDITSGLVSSMRTAVTGYVATGSGSININSIGIATGKWNEGGKLVIEDEAKLKQAIEQDPDRVLALFTASGTAPDNSDQGIFTRVSNIISKGLDDLAKKAGTSRVSSELTSSLLPGSQMGEEARTLDIRISDMKRKLTTLENNYFKQFTAMETAVNKYNAQSGSLSSFLN</sequence>
<dbReference type="InterPro" id="IPR010809">
    <property type="entry name" value="FliD_C"/>
</dbReference>
<dbReference type="EMBL" id="JAUSUY010000016">
    <property type="protein sequence ID" value="MDT3428007.1"/>
    <property type="molecule type" value="Genomic_DNA"/>
</dbReference>
<dbReference type="PANTHER" id="PTHR30288">
    <property type="entry name" value="FLAGELLAR CAP/ASSEMBLY PROTEIN FLID"/>
    <property type="match status" value="1"/>
</dbReference>
<name>A0ABU3HB01_9BACL</name>
<keyword evidence="4 5" id="KW-0975">Bacterial flagellum</keyword>
<dbReference type="PANTHER" id="PTHR30288:SF0">
    <property type="entry name" value="FLAGELLAR HOOK-ASSOCIATED PROTEIN 2"/>
    <property type="match status" value="1"/>
</dbReference>
<feature type="domain" description="Flagellar hook-associated protein 2 N-terminal" evidence="6">
    <location>
        <begin position="8"/>
        <end position="106"/>
    </location>
</feature>